<organism evidence="10 11">
    <name type="scientific">Mangrovihabitans endophyticus</name>
    <dbReference type="NCBI Taxonomy" id="1751298"/>
    <lineage>
        <taxon>Bacteria</taxon>
        <taxon>Bacillati</taxon>
        <taxon>Actinomycetota</taxon>
        <taxon>Actinomycetes</taxon>
        <taxon>Micromonosporales</taxon>
        <taxon>Micromonosporaceae</taxon>
        <taxon>Mangrovihabitans</taxon>
    </lineage>
</organism>
<comment type="similarity">
    <text evidence="6">Belongs to the ABC-4 integral membrane protein family.</text>
</comment>
<feature type="transmembrane region" description="Helical" evidence="7">
    <location>
        <begin position="336"/>
        <end position="362"/>
    </location>
</feature>
<evidence type="ECO:0000256" key="3">
    <source>
        <dbReference type="ARBA" id="ARBA00022692"/>
    </source>
</evidence>
<feature type="transmembrane region" description="Helical" evidence="7">
    <location>
        <begin position="452"/>
        <end position="476"/>
    </location>
</feature>
<dbReference type="InterPro" id="IPR050250">
    <property type="entry name" value="Macrolide_Exporter_MacB"/>
</dbReference>
<evidence type="ECO:0000313" key="11">
    <source>
        <dbReference type="Proteomes" id="UP000656042"/>
    </source>
</evidence>
<dbReference type="PANTHER" id="PTHR30572">
    <property type="entry name" value="MEMBRANE COMPONENT OF TRANSPORTER-RELATED"/>
    <property type="match status" value="1"/>
</dbReference>
<accession>A0A8J3FNU1</accession>
<feature type="transmembrane region" description="Helical" evidence="7">
    <location>
        <begin position="504"/>
        <end position="522"/>
    </location>
</feature>
<dbReference type="GO" id="GO:0022857">
    <property type="term" value="F:transmembrane transporter activity"/>
    <property type="evidence" value="ECO:0007669"/>
    <property type="project" value="TreeGrafter"/>
</dbReference>
<dbReference type="InterPro" id="IPR003838">
    <property type="entry name" value="ABC3_permease_C"/>
</dbReference>
<dbReference type="AlphaFoldDB" id="A0A8J3FNU1"/>
<proteinExistence type="inferred from homology"/>
<evidence type="ECO:0000256" key="7">
    <source>
        <dbReference type="SAM" id="Phobius"/>
    </source>
</evidence>
<keyword evidence="5 7" id="KW-0472">Membrane</keyword>
<dbReference type="PANTHER" id="PTHR30572:SF4">
    <property type="entry name" value="ABC TRANSPORTER PERMEASE YTRF"/>
    <property type="match status" value="1"/>
</dbReference>
<feature type="transmembrane region" description="Helical" evidence="7">
    <location>
        <begin position="873"/>
        <end position="899"/>
    </location>
</feature>
<comment type="subcellular location">
    <subcellularLocation>
        <location evidence="1">Cell membrane</location>
        <topology evidence="1">Multi-pass membrane protein</topology>
    </subcellularLocation>
</comment>
<name>A0A8J3FNU1_9ACTN</name>
<evidence type="ECO:0000256" key="4">
    <source>
        <dbReference type="ARBA" id="ARBA00022989"/>
    </source>
</evidence>
<dbReference type="GO" id="GO:0005886">
    <property type="term" value="C:plasma membrane"/>
    <property type="evidence" value="ECO:0007669"/>
    <property type="project" value="UniProtKB-SubCell"/>
</dbReference>
<feature type="transmembrane region" description="Helical" evidence="7">
    <location>
        <begin position="420"/>
        <end position="440"/>
    </location>
</feature>
<keyword evidence="3 7" id="KW-0812">Transmembrane</keyword>
<reference evidence="10" key="2">
    <citation type="submission" date="2020-09" db="EMBL/GenBank/DDBJ databases">
        <authorList>
            <person name="Sun Q."/>
            <person name="Zhou Y."/>
        </authorList>
    </citation>
    <scope>NUCLEOTIDE SEQUENCE</scope>
    <source>
        <strain evidence="10">CGMCC 4.7299</strain>
    </source>
</reference>
<keyword evidence="11" id="KW-1185">Reference proteome</keyword>
<comment type="caution">
    <text evidence="10">The sequence shown here is derived from an EMBL/GenBank/DDBJ whole genome shotgun (WGS) entry which is preliminary data.</text>
</comment>
<evidence type="ECO:0000313" key="10">
    <source>
        <dbReference type="EMBL" id="GGK84272.1"/>
    </source>
</evidence>
<feature type="signal peptide" evidence="8">
    <location>
        <begin position="1"/>
        <end position="39"/>
    </location>
</feature>
<feature type="domain" description="ABC3 transporter permease C-terminal" evidence="9">
    <location>
        <begin position="296"/>
        <end position="397"/>
    </location>
</feature>
<dbReference type="Pfam" id="PF02687">
    <property type="entry name" value="FtsX"/>
    <property type="match status" value="1"/>
</dbReference>
<feature type="transmembrane region" description="Helical" evidence="7">
    <location>
        <begin position="290"/>
        <end position="315"/>
    </location>
</feature>
<evidence type="ECO:0000256" key="6">
    <source>
        <dbReference type="ARBA" id="ARBA00038076"/>
    </source>
</evidence>
<protein>
    <recommendedName>
        <fullName evidence="9">ABC3 transporter permease C-terminal domain-containing protein</fullName>
    </recommendedName>
</protein>
<feature type="transmembrane region" description="Helical" evidence="7">
    <location>
        <begin position="975"/>
        <end position="995"/>
    </location>
</feature>
<feature type="transmembrane region" description="Helical" evidence="7">
    <location>
        <begin position="931"/>
        <end position="955"/>
    </location>
</feature>
<dbReference type="RefSeq" id="WP_189078674.1">
    <property type="nucleotide sequence ID" value="NZ_BMMX01000005.1"/>
</dbReference>
<keyword evidence="4 7" id="KW-1133">Transmembrane helix</keyword>
<keyword evidence="8" id="KW-0732">Signal</keyword>
<evidence type="ECO:0000256" key="1">
    <source>
        <dbReference type="ARBA" id="ARBA00004651"/>
    </source>
</evidence>
<feature type="chain" id="PRO_5035168066" description="ABC3 transporter permease C-terminal domain-containing protein" evidence="8">
    <location>
        <begin position="40"/>
        <end position="1003"/>
    </location>
</feature>
<reference evidence="10" key="1">
    <citation type="journal article" date="2014" name="Int. J. Syst. Evol. Microbiol.">
        <title>Complete genome sequence of Corynebacterium casei LMG S-19264T (=DSM 44701T), isolated from a smear-ripened cheese.</title>
        <authorList>
            <consortium name="US DOE Joint Genome Institute (JGI-PGF)"/>
            <person name="Walter F."/>
            <person name="Albersmeier A."/>
            <person name="Kalinowski J."/>
            <person name="Ruckert C."/>
        </authorList>
    </citation>
    <scope>NUCLEOTIDE SEQUENCE</scope>
    <source>
        <strain evidence="10">CGMCC 4.7299</strain>
    </source>
</reference>
<dbReference type="EMBL" id="BMMX01000005">
    <property type="protein sequence ID" value="GGK84272.1"/>
    <property type="molecule type" value="Genomic_DNA"/>
</dbReference>
<sequence length="1003" mass="102818">MIRIVAIMMWHRRGQAVTLALLSLLAVAAAVAAPAYVRAADRAVAAGQVATATPAERALTVSATQNQRSGEQEAFGFDDIAGALLDLPGFSYVYAAEYPTVGIEPTAMVRSRFVYRQDACAHLRMATGRCMIGEGEVVIGVRAAGRLSLTAGDPITLTAARFNPDPRHPGFLTDGKPRDLTVVGTYRVSDPQDTYWGAHGYFARDAGDRPGEPVFADAATLQAMDHGSTDVSVDGFAGSAALAVDHLGALRTQLTGVGDQAGDLGAGLVVRTRIPQMLDRIDAGRAAARLIVPVLAVPLVLLACLSIFLAVGYSTQGRRPELAVVALRGARRWHRWWLACGESLFAIGAGAVAGCLAGQLLVDAVAAWRFPGVGVDAGIAPLRNAPPALLAAVAAALLAQRRQIASPVADLLRRTVLAAGGGRALAVEAAVALVAVVTGLQPLLSGGSLTGVGMFAAGFVMLALALIFARLVTLAITRVAGRALIRGRLGLALAAFPLSRRPGAARLCALLVAAVAVAGYAACAVDVAARGRRVVAELGTGADRVLTMEPVGRQQLLSAVRGADPGGRYAMAVVPLPPVGAGEPSAGLAVDSTRLAAVAHWAPGGDPAGATARALRPATPAPVVIPGRDVTADITATGLQPDKPVRLSLVLSSVTGLGDTIVHFGDLRSGPWTYQQRVPVCRQGCRLNAVALTTGIGVAGVSGEVVLHGLRSVNPVRPALSAAALADTGRWRLNAYGRLTTAPDGLRIALNAPNGLGDGAFVQPVDTPWPLPVAWSGDAGERIAGFDGGDVPATTVAHPAVVPVSGLGSALVDMEYLDRVSTDASAVDDPQVWLAAGAPPGIVDALAGRGLVVVRDVRADHVRDQLDRQGPAIALWFAVLAAVLATALAAGALILAASVDRARHVADLRALRAQGLPRPPVRRATLGTYPALVVVATVLGLATALAGWGLTGWALPLAGLDPPPLPLPGWPQPPVLAATGAVMLAVLAVVAYAAGRRTLREVP</sequence>
<feature type="transmembrane region" description="Helical" evidence="7">
    <location>
        <begin position="382"/>
        <end position="399"/>
    </location>
</feature>
<gene>
    <name evidence="10" type="ORF">GCM10012284_18100</name>
</gene>
<evidence type="ECO:0000256" key="5">
    <source>
        <dbReference type="ARBA" id="ARBA00023136"/>
    </source>
</evidence>
<dbReference type="Proteomes" id="UP000656042">
    <property type="component" value="Unassembled WGS sequence"/>
</dbReference>
<evidence type="ECO:0000256" key="2">
    <source>
        <dbReference type="ARBA" id="ARBA00022475"/>
    </source>
</evidence>
<evidence type="ECO:0000256" key="8">
    <source>
        <dbReference type="SAM" id="SignalP"/>
    </source>
</evidence>
<evidence type="ECO:0000259" key="9">
    <source>
        <dbReference type="Pfam" id="PF02687"/>
    </source>
</evidence>
<keyword evidence="2" id="KW-1003">Cell membrane</keyword>